<feature type="region of interest" description="Disordered" evidence="1">
    <location>
        <begin position="152"/>
        <end position="192"/>
    </location>
</feature>
<feature type="compositionally biased region" description="Polar residues" evidence="1">
    <location>
        <begin position="685"/>
        <end position="701"/>
    </location>
</feature>
<feature type="compositionally biased region" description="Polar residues" evidence="1">
    <location>
        <begin position="622"/>
        <end position="637"/>
    </location>
</feature>
<keyword evidence="2" id="KW-0812">Transmembrane</keyword>
<gene>
    <name evidence="3" type="ORF">TCIL3000_11_16390</name>
</gene>
<keyword evidence="2" id="KW-0472">Membrane</keyword>
<accession>G0V3A4</accession>
<name>G0V3A4_TRYCI</name>
<protein>
    <submittedName>
        <fullName evidence="3">Uncharacterized protein TCIL3000_11_16390</fullName>
    </submittedName>
</protein>
<reference evidence="3" key="1">
    <citation type="journal article" date="2012" name="Proc. Natl. Acad. Sci. U.S.A.">
        <title>Antigenic diversity is generated by distinct evolutionary mechanisms in African trypanosome species.</title>
        <authorList>
            <person name="Jackson A.P."/>
            <person name="Berry A."/>
            <person name="Aslett M."/>
            <person name="Allison H.C."/>
            <person name="Burton P."/>
            <person name="Vavrova-Anderson J."/>
            <person name="Brown R."/>
            <person name="Browne H."/>
            <person name="Corton N."/>
            <person name="Hauser H."/>
            <person name="Gamble J."/>
            <person name="Gilderthorp R."/>
            <person name="Marcello L."/>
            <person name="McQuillan J."/>
            <person name="Otto T.D."/>
            <person name="Quail M.A."/>
            <person name="Sanders M.J."/>
            <person name="van Tonder A."/>
            <person name="Ginger M.L."/>
            <person name="Field M.C."/>
            <person name="Barry J.D."/>
            <person name="Hertz-Fowler C."/>
            <person name="Berriman M."/>
        </authorList>
    </citation>
    <scope>NUCLEOTIDE SEQUENCE</scope>
    <source>
        <strain evidence="3">IL3000</strain>
    </source>
</reference>
<evidence type="ECO:0000313" key="3">
    <source>
        <dbReference type="EMBL" id="CCC96127.1"/>
    </source>
</evidence>
<feature type="region of interest" description="Disordered" evidence="1">
    <location>
        <begin position="670"/>
        <end position="711"/>
    </location>
</feature>
<feature type="compositionally biased region" description="Low complexity" evidence="1">
    <location>
        <begin position="431"/>
        <end position="449"/>
    </location>
</feature>
<dbReference type="AlphaFoldDB" id="G0V3A4"/>
<dbReference type="EMBL" id="HE575324">
    <property type="protein sequence ID" value="CCC96127.1"/>
    <property type="molecule type" value="Genomic_DNA"/>
</dbReference>
<organism evidence="3">
    <name type="scientific">Trypanosoma congolense (strain IL3000)</name>
    <dbReference type="NCBI Taxonomy" id="1068625"/>
    <lineage>
        <taxon>Eukaryota</taxon>
        <taxon>Discoba</taxon>
        <taxon>Euglenozoa</taxon>
        <taxon>Kinetoplastea</taxon>
        <taxon>Metakinetoplastina</taxon>
        <taxon>Trypanosomatida</taxon>
        <taxon>Trypanosomatidae</taxon>
        <taxon>Trypanosoma</taxon>
        <taxon>Nannomonas</taxon>
    </lineage>
</organism>
<feature type="transmembrane region" description="Helical" evidence="2">
    <location>
        <begin position="12"/>
        <end position="31"/>
    </location>
</feature>
<sequence length="823" mass="88844">MEEIPSTDLCAYYHFFDICLVCLYALTYFSLYPMTRASWVTICLNYKRSISISDIIKEGGVGRLGIPLAAAEMEVELKDELLPLSDVPIPACFYEENNNVSSAPEPHFNDSIAQMEQLAGRRGSYDAGHDRANLFHPTPSALHRVDTAVDSALDPDGMDENASMCSRLSYSRRRRRRDQPGSATSAGDERQRQELEKALKNLEEMQRENKERMRIGLTFNAAHGENPAGDKLIGEDQTSEQYCRTQSMGIHVTGESIKLQQFERAMTSLTVPDPLWEAINTSRRYRSKGSSNVAGAATGKRNLSWIAPSNNKREDTRAQPSRHASAQVTSASPAAESLSIKRDVNACNNSPVPANRLSTSKDINVERASNGGRFSTVTTDVDAETKNDTEELSGGSGTSSKTDPPDEFLYSARERRATKRPPNTNKRVAATGKSSSGRPSGRSTSPPIIILTVDTRRNLGEEDARRLLSAKPLEGYDSHPHLRASVDNVAAQSVASRRSRVQSFKSAEPLVETAPALATEGISASREGDVLLDSWKSQHTSDTKSTSPGAPPPTSSSVTDAATAREEGSQKANSGNGASAGPATPGASKAQTTITSPPEKKKKVLQNGANSRVQPPVKTRTTKGSNLTLKSPNSSVSDVKPKQARASQPVPTATPKVEKRCVPVHRCSFPRTSNEQSAHPRPTPSVVSNANQNATASQSEASALAHDKDGRRVSKIGVQKAAQMSAAAASQTSIKHRLALGRLPIRRKSLTSLSPAASAECDVTRPLATDRPVTSTSNAVRCIVPAQALPVKQLVPFCTECGRKHLDDKVKFCAFCGHKREMA</sequence>
<keyword evidence="2" id="KW-1133">Transmembrane helix</keyword>
<dbReference type="VEuPathDB" id="TriTrypDB:TcIL3000.11.16390"/>
<evidence type="ECO:0000256" key="2">
    <source>
        <dbReference type="SAM" id="Phobius"/>
    </source>
</evidence>
<proteinExistence type="predicted"/>
<feature type="region of interest" description="Disordered" evidence="1">
    <location>
        <begin position="285"/>
        <end position="449"/>
    </location>
</feature>
<feature type="compositionally biased region" description="Polar residues" evidence="1">
    <location>
        <begin position="318"/>
        <end position="332"/>
    </location>
</feature>
<evidence type="ECO:0000256" key="1">
    <source>
        <dbReference type="SAM" id="MobiDB-lite"/>
    </source>
</evidence>
<feature type="compositionally biased region" description="Polar residues" evidence="1">
    <location>
        <begin position="346"/>
        <end position="362"/>
    </location>
</feature>
<feature type="compositionally biased region" description="Low complexity" evidence="1">
    <location>
        <begin position="570"/>
        <end position="590"/>
    </location>
</feature>
<feature type="region of interest" description="Disordered" evidence="1">
    <location>
        <begin position="536"/>
        <end position="658"/>
    </location>
</feature>